<accession>A0ABY2QJC7</accession>
<dbReference type="EMBL" id="SSTI01000003">
    <property type="protein sequence ID" value="THG40883.1"/>
    <property type="molecule type" value="Genomic_DNA"/>
</dbReference>
<organism evidence="1 2">
    <name type="scientific">Sphingomonas olei</name>
    <dbReference type="NCBI Taxonomy" id="1886787"/>
    <lineage>
        <taxon>Bacteria</taxon>
        <taxon>Pseudomonadati</taxon>
        <taxon>Pseudomonadota</taxon>
        <taxon>Alphaproteobacteria</taxon>
        <taxon>Sphingomonadales</taxon>
        <taxon>Sphingomonadaceae</taxon>
        <taxon>Sphingomonas</taxon>
    </lineage>
</organism>
<name>A0ABY2QJC7_9SPHN</name>
<sequence length="343" mass="37461">MTGAAARFGWHADSYDTSLASIRYRLLMPLEALQAQGVPIARFDPARDPASYDAVIFSKSHSAGAVAAAQALRAAGRGVIFDLCDNLIAAHAVRHVSDARLARFRAMLDAATHLTFSTAMLAEQIGAAVPGATADRRVIPDALDMPDTLPPPSSRDGLRQMAALDRFLARRPDALHAIWFGKSLGSVSGYAHLHAVADLLAAQPFPITLTVVSNAPLRWLLGRWRWRLQVHYVGWRQETAHAVLQRHRVAVLPVASNDYTVGKTINRPATALLAGLGVVADSIPSYEELRPFVALDDWEGGLARYYHQWEAEQPLLAAGRAHLAARYSPLAVARQWRVVLDRL</sequence>
<dbReference type="Proteomes" id="UP000308038">
    <property type="component" value="Unassembled WGS sequence"/>
</dbReference>
<reference evidence="1 2" key="1">
    <citation type="submission" date="2019-04" db="EMBL/GenBank/DDBJ databases">
        <title>Microbes associate with the intestines of laboratory mice.</title>
        <authorList>
            <person name="Navarre W."/>
            <person name="Wong E."/>
            <person name="Huang K.C."/>
            <person name="Tropini C."/>
            <person name="Ng K."/>
            <person name="Yu B."/>
        </authorList>
    </citation>
    <scope>NUCLEOTIDE SEQUENCE [LARGE SCALE GENOMIC DNA]</scope>
    <source>
        <strain evidence="1 2">NM83_B4-11</strain>
    </source>
</reference>
<keyword evidence="2" id="KW-1185">Reference proteome</keyword>
<protein>
    <submittedName>
        <fullName evidence="1">Glycosyltransferase</fullName>
    </submittedName>
</protein>
<evidence type="ECO:0000313" key="1">
    <source>
        <dbReference type="EMBL" id="THG40883.1"/>
    </source>
</evidence>
<comment type="caution">
    <text evidence="1">The sequence shown here is derived from an EMBL/GenBank/DDBJ whole genome shotgun (WGS) entry which is preliminary data.</text>
</comment>
<dbReference type="SUPFAM" id="SSF53756">
    <property type="entry name" value="UDP-Glycosyltransferase/glycogen phosphorylase"/>
    <property type="match status" value="1"/>
</dbReference>
<proteinExistence type="predicted"/>
<gene>
    <name evidence="1" type="ORF">E5988_04610</name>
</gene>
<dbReference type="RefSeq" id="WP_136450896.1">
    <property type="nucleotide sequence ID" value="NZ_SSTI01000003.1"/>
</dbReference>
<evidence type="ECO:0000313" key="2">
    <source>
        <dbReference type="Proteomes" id="UP000308038"/>
    </source>
</evidence>